<dbReference type="GeneID" id="65129503"/>
<sequence length="329" mass="38357">MITNLNLLCEAEIEVQTQLDDSEECPIFKYRLHNKPCFGTYFRAFPNNNDRKRFLKNISASVYQFLDRGMLTEKEENNYCSLTPQQLSEYHRELEKVFAKTVTDGAPTNLKISVVETTRTYDKDEEQEPEEIPAIRIDITADYMYAYQFLVLLTLIRLSSEYPNALLLRECCNLQEHGYFREFSKLSLFGLLQNRLQYAYDQGPIPYISDSTKAFFKPSCLEFLAKKVTVGTDEYERTGRKVQNFFEIVDRGEKNIAKFNIPRYYPGGGNSTGGDKLYPTDSVISKIFNGEIIEEHLPSFQMIRDAIYYQFPKLKTDHPEVKRVKKLLM</sequence>
<dbReference type="KEGG" id="vg:65129503"/>
<keyword evidence="2" id="KW-1185">Reference proteome</keyword>
<proteinExistence type="predicted"/>
<organism evidence="1 2">
    <name type="scientific">uncultured phage cr108_1</name>
    <dbReference type="NCBI Taxonomy" id="2772069"/>
    <lineage>
        <taxon>Viruses</taxon>
        <taxon>Duplodnaviria</taxon>
        <taxon>Heunggongvirae</taxon>
        <taxon>Uroviricota</taxon>
        <taxon>Caudoviricetes</taxon>
        <taxon>Crassvirales</taxon>
        <taxon>Steigviridae</taxon>
        <taxon>Asinivirinae</taxon>
        <taxon>Pipoluvirus</taxon>
        <taxon>Pipoluvirus rarus</taxon>
    </lineage>
</organism>
<accession>A0A7M1RYP1</accession>
<evidence type="ECO:0000313" key="2">
    <source>
        <dbReference type="Proteomes" id="UP000594030"/>
    </source>
</evidence>
<reference evidence="1 2" key="1">
    <citation type="submission" date="2020-07" db="EMBL/GenBank/DDBJ databases">
        <title>Taxonomic proposal: Crassvirales, a new order of highly abundant and diverse bacterial viruses.</title>
        <authorList>
            <person name="Shkoporov A.N."/>
            <person name="Stockdale S.R."/>
            <person name="Guerin E."/>
            <person name="Ross R.P."/>
            <person name="Hill C."/>
        </authorList>
    </citation>
    <scope>NUCLEOTIDE SEQUENCE [LARGE SCALE GENOMIC DNA]</scope>
</reference>
<name>A0A7M1RYP1_9CAUD</name>
<evidence type="ECO:0000313" key="1">
    <source>
        <dbReference type="EMBL" id="QOR59011.1"/>
    </source>
</evidence>
<dbReference type="EMBL" id="MT774385">
    <property type="protein sequence ID" value="QOR59011.1"/>
    <property type="molecule type" value="Genomic_DNA"/>
</dbReference>
<dbReference type="Proteomes" id="UP000594030">
    <property type="component" value="Segment"/>
</dbReference>
<protein>
    <submittedName>
        <fullName evidence="1">Uncharacterized protein</fullName>
    </submittedName>
</protein>
<dbReference type="RefSeq" id="YP_010111169.1">
    <property type="nucleotide sequence ID" value="NC_055878.1"/>
</dbReference>